<keyword evidence="2" id="KW-0805">Transcription regulation</keyword>
<dbReference type="InterPro" id="IPR013249">
    <property type="entry name" value="RNA_pol_sigma70_r4_t2"/>
</dbReference>
<proteinExistence type="inferred from homology"/>
<dbReference type="EMBL" id="CP051461">
    <property type="protein sequence ID" value="QJC54938.1"/>
    <property type="molecule type" value="Genomic_DNA"/>
</dbReference>
<dbReference type="Pfam" id="PF08281">
    <property type="entry name" value="Sigma70_r4_2"/>
    <property type="match status" value="1"/>
</dbReference>
<dbReference type="KEGG" id="pvac:HC248_00201"/>
<dbReference type="AlphaFoldDB" id="A0A6H2H510"/>
<dbReference type="GO" id="GO:0006352">
    <property type="term" value="P:DNA-templated transcription initiation"/>
    <property type="evidence" value="ECO:0007669"/>
    <property type="project" value="InterPro"/>
</dbReference>
<dbReference type="InterPro" id="IPR007627">
    <property type="entry name" value="RNA_pol_sigma70_r2"/>
</dbReference>
<dbReference type="Proteomes" id="UP000502041">
    <property type="component" value="Chromosome"/>
</dbReference>
<name>A0A6H2H510_9BURK</name>
<protein>
    <submittedName>
        <fullName evidence="7">ECF RNA polymerase sigma-E factor</fullName>
    </submittedName>
</protein>
<evidence type="ECO:0000256" key="3">
    <source>
        <dbReference type="ARBA" id="ARBA00023082"/>
    </source>
</evidence>
<sequence>MKYAMHNITDLSNTVDTPVVKPDSQALLIQLVNDHQNRLYRFIVKNIGYGSDAEDLTQQAFVEAVKAYDTFRGASELSTWLYGIAMNLVRNYLSRSPHRRYIFEDDESLADIQSNNPDPSEQLAQTQLIRMLQKEINQLPVEMRDVLLLVALDDLSYEEAATMLSIPVGTVRSRVSRARATLRKRLRENQFEINL</sequence>
<dbReference type="SUPFAM" id="SSF88659">
    <property type="entry name" value="Sigma3 and sigma4 domains of RNA polymerase sigma factors"/>
    <property type="match status" value="1"/>
</dbReference>
<dbReference type="GO" id="GO:0016987">
    <property type="term" value="F:sigma factor activity"/>
    <property type="evidence" value="ECO:0007669"/>
    <property type="project" value="UniProtKB-KW"/>
</dbReference>
<feature type="domain" description="RNA polymerase sigma-70 region 2" evidence="5">
    <location>
        <begin position="31"/>
        <end position="95"/>
    </location>
</feature>
<dbReference type="SUPFAM" id="SSF88946">
    <property type="entry name" value="Sigma2 domain of RNA polymerase sigma factors"/>
    <property type="match status" value="1"/>
</dbReference>
<dbReference type="InterPro" id="IPR039425">
    <property type="entry name" value="RNA_pol_sigma-70-like"/>
</dbReference>
<dbReference type="GO" id="GO:0003677">
    <property type="term" value="F:DNA binding"/>
    <property type="evidence" value="ECO:0007669"/>
    <property type="project" value="InterPro"/>
</dbReference>
<evidence type="ECO:0000256" key="2">
    <source>
        <dbReference type="ARBA" id="ARBA00023015"/>
    </source>
</evidence>
<evidence type="ECO:0000259" key="6">
    <source>
        <dbReference type="Pfam" id="PF08281"/>
    </source>
</evidence>
<evidence type="ECO:0000313" key="8">
    <source>
        <dbReference type="Proteomes" id="UP000502041"/>
    </source>
</evidence>
<keyword evidence="4" id="KW-0804">Transcription</keyword>
<dbReference type="InterPro" id="IPR014284">
    <property type="entry name" value="RNA_pol_sigma-70_dom"/>
</dbReference>
<evidence type="ECO:0000256" key="4">
    <source>
        <dbReference type="ARBA" id="ARBA00023163"/>
    </source>
</evidence>
<gene>
    <name evidence="7" type="primary">rpoE_1</name>
    <name evidence="7" type="ORF">HC248_00201</name>
</gene>
<dbReference type="InterPro" id="IPR013325">
    <property type="entry name" value="RNA_pol_sigma_r2"/>
</dbReference>
<keyword evidence="8" id="KW-1185">Reference proteome</keyword>
<dbReference type="NCBIfam" id="TIGR02937">
    <property type="entry name" value="sigma70-ECF"/>
    <property type="match status" value="1"/>
</dbReference>
<organism evidence="7 8">
    <name type="scientific">Polaromonas vacuolata</name>
    <dbReference type="NCBI Taxonomy" id="37448"/>
    <lineage>
        <taxon>Bacteria</taxon>
        <taxon>Pseudomonadati</taxon>
        <taxon>Pseudomonadota</taxon>
        <taxon>Betaproteobacteria</taxon>
        <taxon>Burkholderiales</taxon>
        <taxon>Comamonadaceae</taxon>
        <taxon>Polaromonas</taxon>
    </lineage>
</organism>
<evidence type="ECO:0000313" key="7">
    <source>
        <dbReference type="EMBL" id="QJC54938.1"/>
    </source>
</evidence>
<dbReference type="Pfam" id="PF04542">
    <property type="entry name" value="Sigma70_r2"/>
    <property type="match status" value="1"/>
</dbReference>
<accession>A0A6H2H510</accession>
<dbReference type="PANTHER" id="PTHR43133:SF51">
    <property type="entry name" value="RNA POLYMERASE SIGMA FACTOR"/>
    <property type="match status" value="1"/>
</dbReference>
<keyword evidence="3" id="KW-0731">Sigma factor</keyword>
<evidence type="ECO:0000256" key="1">
    <source>
        <dbReference type="ARBA" id="ARBA00010641"/>
    </source>
</evidence>
<feature type="domain" description="RNA polymerase sigma factor 70 region 4 type 2" evidence="6">
    <location>
        <begin position="130"/>
        <end position="182"/>
    </location>
</feature>
<comment type="similarity">
    <text evidence="1">Belongs to the sigma-70 factor family. ECF subfamily.</text>
</comment>
<reference evidence="7 8" key="1">
    <citation type="submission" date="2020-04" db="EMBL/GenBank/DDBJ databases">
        <title>Complete genome of a Psychrophilic, Marine, Gas Vacuolate Bacterium Polaromonas vacuolata KCTC 22033T.</title>
        <authorList>
            <person name="Hwang K."/>
            <person name="Kim K.M."/>
        </authorList>
    </citation>
    <scope>NUCLEOTIDE SEQUENCE [LARGE SCALE GENOMIC DNA]</scope>
    <source>
        <strain evidence="7 8">KCTC 22033</strain>
    </source>
</reference>
<dbReference type="InterPro" id="IPR013324">
    <property type="entry name" value="RNA_pol_sigma_r3/r4-like"/>
</dbReference>
<dbReference type="Gene3D" id="1.10.1740.10">
    <property type="match status" value="1"/>
</dbReference>
<evidence type="ECO:0000259" key="5">
    <source>
        <dbReference type="Pfam" id="PF04542"/>
    </source>
</evidence>
<dbReference type="PANTHER" id="PTHR43133">
    <property type="entry name" value="RNA POLYMERASE ECF-TYPE SIGMA FACTO"/>
    <property type="match status" value="1"/>
</dbReference>
<dbReference type="InterPro" id="IPR036388">
    <property type="entry name" value="WH-like_DNA-bd_sf"/>
</dbReference>
<dbReference type="Gene3D" id="1.10.10.10">
    <property type="entry name" value="Winged helix-like DNA-binding domain superfamily/Winged helix DNA-binding domain"/>
    <property type="match status" value="1"/>
</dbReference>